<dbReference type="Pfam" id="PF09563">
    <property type="entry name" value="RE_LlaJI"/>
    <property type="match status" value="1"/>
</dbReference>
<dbReference type="GO" id="GO:0004519">
    <property type="term" value="F:endonuclease activity"/>
    <property type="evidence" value="ECO:0007669"/>
    <property type="project" value="UniProtKB-KW"/>
</dbReference>
<dbReference type="EMBL" id="CP048649">
    <property type="protein sequence ID" value="QIB70054.1"/>
    <property type="molecule type" value="Genomic_DNA"/>
</dbReference>
<evidence type="ECO:0000313" key="1">
    <source>
        <dbReference type="EMBL" id="QIB70054.1"/>
    </source>
</evidence>
<dbReference type="Proteomes" id="UP000466848">
    <property type="component" value="Chromosome"/>
</dbReference>
<dbReference type="InterPro" id="IPR018579">
    <property type="entry name" value="Restrct_endonuc_II_LlaJI"/>
</dbReference>
<dbReference type="RefSeq" id="WP_163067294.1">
    <property type="nucleotide sequence ID" value="NZ_CP048649.1"/>
</dbReference>
<gene>
    <name evidence="1" type="ORF">Ami103574_12460</name>
</gene>
<evidence type="ECO:0000313" key="2">
    <source>
        <dbReference type="Proteomes" id="UP000466848"/>
    </source>
</evidence>
<organism evidence="1 2">
    <name type="scientific">Aminipila butyrica</name>
    <dbReference type="NCBI Taxonomy" id="433296"/>
    <lineage>
        <taxon>Bacteria</taxon>
        <taxon>Bacillati</taxon>
        <taxon>Bacillota</taxon>
        <taxon>Clostridia</taxon>
        <taxon>Peptostreptococcales</taxon>
        <taxon>Anaerovoracaceae</taxon>
        <taxon>Aminipila</taxon>
    </lineage>
</organism>
<name>A0A858BZA6_9FIRM</name>
<keyword evidence="1" id="KW-0255">Endonuclease</keyword>
<accession>A0A858BZA6</accession>
<sequence length="491" mass="56975">MKRPELLLIREGSRIGGREKGQPWSAHPVLPELMECGFFSGQRFTFVGIYYSSKTDTSVIGYPKYLKSDIGSQELPAVLHHVGLICQLVERAQSQLDRSRFEEAYAFDAYHAQEHQQQVDRFQLASWLLQDYQNNGIYFSKKSELKRNGNGPIQWQQTISQGTPLLGRDVVYLDTFHRQNQQDYSQLLTQLHGFILRQCGLLMQGLGQYQELELPEAEDFDGSDLSQFTAYLADRLTVVFSEREVRLLKALWAWCGQSAFYRRQLGVTAFEQIWEYAAKAVFGNLTDTRSGPPHYILQNREYQAQGDFIPDILRVYQHPSADCRVIGILDAKYYCPQVNPDNGLLYGAPANGDIAKQIGYYRYTKTLYFQGDIRYTNAFLFPATDPEQEEMFQQLGYACPNRQHHREIDQLLGLDKNEVQQQLESRRERWEAEEGEACAEAWPEDRVLLFSVRPDLLYQWCLRGEKVTEEAFYHGFVEPFQAEQRKQAVRR</sequence>
<keyword evidence="1" id="KW-0540">Nuclease</keyword>
<dbReference type="AlphaFoldDB" id="A0A858BZA6"/>
<reference evidence="1 2" key="1">
    <citation type="submission" date="2020-02" db="EMBL/GenBank/DDBJ databases">
        <authorList>
            <person name="Kim Y.B."/>
            <person name="Roh S.W."/>
        </authorList>
    </citation>
    <scope>NUCLEOTIDE SEQUENCE [LARGE SCALE GENOMIC DNA]</scope>
    <source>
        <strain evidence="1 2">DSM 103574</strain>
    </source>
</reference>
<protein>
    <submittedName>
        <fullName evidence="1">LlaJI family restriction endonuclease</fullName>
    </submittedName>
</protein>
<keyword evidence="1" id="KW-0378">Hydrolase</keyword>
<keyword evidence="2" id="KW-1185">Reference proteome</keyword>
<dbReference type="KEGG" id="abut:Ami103574_12460"/>
<proteinExistence type="predicted"/>